<evidence type="ECO:0000313" key="2">
    <source>
        <dbReference type="Proteomes" id="UP000230002"/>
    </source>
</evidence>
<dbReference type="Proteomes" id="UP000230002">
    <property type="component" value="Unassembled WGS sequence"/>
</dbReference>
<accession>A0A2G8SIL0</accession>
<dbReference type="AlphaFoldDB" id="A0A2G8SIL0"/>
<comment type="caution">
    <text evidence="1">The sequence shown here is derived from an EMBL/GenBank/DDBJ whole genome shotgun (WGS) entry which is preliminary data.</text>
</comment>
<dbReference type="EMBL" id="AYKW01000007">
    <property type="protein sequence ID" value="PIL33609.1"/>
    <property type="molecule type" value="Genomic_DNA"/>
</dbReference>
<gene>
    <name evidence="1" type="ORF">GSI_04232</name>
</gene>
<name>A0A2G8SIL0_9APHY</name>
<protein>
    <submittedName>
        <fullName evidence="1">Uncharacterized protein</fullName>
    </submittedName>
</protein>
<reference evidence="1 2" key="1">
    <citation type="journal article" date="2015" name="Sci. Rep.">
        <title>Chromosome-level genome map provides insights into diverse defense mechanisms in the medicinal fungus Ganoderma sinense.</title>
        <authorList>
            <person name="Zhu Y."/>
            <person name="Xu J."/>
            <person name="Sun C."/>
            <person name="Zhou S."/>
            <person name="Xu H."/>
            <person name="Nelson D.R."/>
            <person name="Qian J."/>
            <person name="Song J."/>
            <person name="Luo H."/>
            <person name="Xiang L."/>
            <person name="Li Y."/>
            <person name="Xu Z."/>
            <person name="Ji A."/>
            <person name="Wang L."/>
            <person name="Lu S."/>
            <person name="Hayward A."/>
            <person name="Sun W."/>
            <person name="Li X."/>
            <person name="Schwartz D.C."/>
            <person name="Wang Y."/>
            <person name="Chen S."/>
        </authorList>
    </citation>
    <scope>NUCLEOTIDE SEQUENCE [LARGE SCALE GENOMIC DNA]</scope>
    <source>
        <strain evidence="1 2">ZZ0214-1</strain>
    </source>
</reference>
<evidence type="ECO:0000313" key="1">
    <source>
        <dbReference type="EMBL" id="PIL33609.1"/>
    </source>
</evidence>
<keyword evidence="2" id="KW-1185">Reference proteome</keyword>
<organism evidence="1 2">
    <name type="scientific">Ganoderma sinense ZZ0214-1</name>
    <dbReference type="NCBI Taxonomy" id="1077348"/>
    <lineage>
        <taxon>Eukaryota</taxon>
        <taxon>Fungi</taxon>
        <taxon>Dikarya</taxon>
        <taxon>Basidiomycota</taxon>
        <taxon>Agaricomycotina</taxon>
        <taxon>Agaricomycetes</taxon>
        <taxon>Polyporales</taxon>
        <taxon>Polyporaceae</taxon>
        <taxon>Ganoderma</taxon>
    </lineage>
</organism>
<sequence>MTLDPKMISQVPPLDALVQGDGPSPRAVLDMLEISWCEFNGAKSLFDILRLFSRIRLIRVWSCDVKSGADDADALDLHLSTGPLVESVVLDTMHNDSPSILQSALSMSSLPAGSLTAVRLKITRQTDLEGFLIPCLHGARDHLRTLHLDLDRRLLAAAPGIGLTPWNPLVDCIASCTALEALTFVVEGKNQSRVPYMNYLRDVLPAYARLVSLSPPSVRSITFKVHAGDKTCGYEDEDANFEDEPVDRNFEDYGVKEVLEAIAEGTHWRTMDTELAGQRALARCVFVFYNTEGHPAPEDRDRIASTLQGVLPWLVKRGVLAVETKPPVDSKASLYEI</sequence>
<proteinExistence type="predicted"/>